<evidence type="ECO:0000256" key="2">
    <source>
        <dbReference type="ARBA" id="ARBA00012483"/>
    </source>
</evidence>
<dbReference type="InterPro" id="IPR013083">
    <property type="entry name" value="Znf_RING/FYVE/PHD"/>
</dbReference>
<evidence type="ECO:0000256" key="8">
    <source>
        <dbReference type="PROSITE-ProRule" id="PRU00175"/>
    </source>
</evidence>
<evidence type="ECO:0000256" key="7">
    <source>
        <dbReference type="ARBA" id="ARBA00022833"/>
    </source>
</evidence>
<evidence type="ECO:0000256" key="3">
    <source>
        <dbReference type="ARBA" id="ARBA00022679"/>
    </source>
</evidence>
<evidence type="ECO:0000259" key="9">
    <source>
        <dbReference type="PROSITE" id="PS50089"/>
    </source>
</evidence>
<dbReference type="PROSITE" id="PS50089">
    <property type="entry name" value="ZF_RING_2"/>
    <property type="match status" value="1"/>
</dbReference>
<keyword evidence="5 8" id="KW-0863">Zinc-finger</keyword>
<evidence type="ECO:0000256" key="6">
    <source>
        <dbReference type="ARBA" id="ARBA00022786"/>
    </source>
</evidence>
<dbReference type="InterPro" id="IPR045191">
    <property type="entry name" value="MBR1/2-like"/>
</dbReference>
<feature type="domain" description="RING-type" evidence="9">
    <location>
        <begin position="139"/>
        <end position="180"/>
    </location>
</feature>
<evidence type="ECO:0000313" key="10">
    <source>
        <dbReference type="EMBL" id="KZV33994.1"/>
    </source>
</evidence>
<accession>A0A2Z7BHW4</accession>
<dbReference type="EC" id="2.3.2.27" evidence="2"/>
<comment type="catalytic activity">
    <reaction evidence="1">
        <text>S-ubiquitinyl-[E2 ubiquitin-conjugating enzyme]-L-cysteine + [acceptor protein]-L-lysine = [E2 ubiquitin-conjugating enzyme]-L-cysteine + N(6)-ubiquitinyl-[acceptor protein]-L-lysine.</text>
        <dbReference type="EC" id="2.3.2.27"/>
    </reaction>
</comment>
<protein>
    <recommendedName>
        <fullName evidence="2">RING-type E3 ubiquitin transferase</fullName>
        <ecNumber evidence="2">2.3.2.27</ecNumber>
    </recommendedName>
</protein>
<dbReference type="AlphaFoldDB" id="A0A2Z7BHW4"/>
<proteinExistence type="predicted"/>
<gene>
    <name evidence="10" type="ORF">F511_04219</name>
</gene>
<evidence type="ECO:0000256" key="4">
    <source>
        <dbReference type="ARBA" id="ARBA00022723"/>
    </source>
</evidence>
<dbReference type="GO" id="GO:0061630">
    <property type="term" value="F:ubiquitin protein ligase activity"/>
    <property type="evidence" value="ECO:0007669"/>
    <property type="project" value="UniProtKB-EC"/>
</dbReference>
<keyword evidence="6" id="KW-0833">Ubl conjugation pathway</keyword>
<name>A0A2Z7BHW4_9LAMI</name>
<organism evidence="10 11">
    <name type="scientific">Dorcoceras hygrometricum</name>
    <dbReference type="NCBI Taxonomy" id="472368"/>
    <lineage>
        <taxon>Eukaryota</taxon>
        <taxon>Viridiplantae</taxon>
        <taxon>Streptophyta</taxon>
        <taxon>Embryophyta</taxon>
        <taxon>Tracheophyta</taxon>
        <taxon>Spermatophyta</taxon>
        <taxon>Magnoliopsida</taxon>
        <taxon>eudicotyledons</taxon>
        <taxon>Gunneridae</taxon>
        <taxon>Pentapetalae</taxon>
        <taxon>asterids</taxon>
        <taxon>lamiids</taxon>
        <taxon>Lamiales</taxon>
        <taxon>Gesneriaceae</taxon>
        <taxon>Didymocarpoideae</taxon>
        <taxon>Trichosporeae</taxon>
        <taxon>Loxocarpinae</taxon>
        <taxon>Dorcoceras</taxon>
    </lineage>
</organism>
<dbReference type="Gene3D" id="3.30.40.10">
    <property type="entry name" value="Zinc/RING finger domain, C3HC4 (zinc finger)"/>
    <property type="match status" value="1"/>
</dbReference>
<keyword evidence="11" id="KW-1185">Reference proteome</keyword>
<evidence type="ECO:0000256" key="1">
    <source>
        <dbReference type="ARBA" id="ARBA00000900"/>
    </source>
</evidence>
<dbReference type="SUPFAM" id="SSF57850">
    <property type="entry name" value="RING/U-box"/>
    <property type="match status" value="1"/>
</dbReference>
<dbReference type="Proteomes" id="UP000250235">
    <property type="component" value="Unassembled WGS sequence"/>
</dbReference>
<dbReference type="PANTHER" id="PTHR22937:SF163">
    <property type="entry name" value="RING-TYPE E3 UBIQUITIN TRANSFERASE"/>
    <property type="match status" value="1"/>
</dbReference>
<dbReference type="GO" id="GO:0008270">
    <property type="term" value="F:zinc ion binding"/>
    <property type="evidence" value="ECO:0007669"/>
    <property type="project" value="UniProtKB-KW"/>
</dbReference>
<evidence type="ECO:0000256" key="5">
    <source>
        <dbReference type="ARBA" id="ARBA00022771"/>
    </source>
</evidence>
<dbReference type="InterPro" id="IPR001841">
    <property type="entry name" value="Znf_RING"/>
</dbReference>
<dbReference type="Pfam" id="PF13639">
    <property type="entry name" value="zf-RING_2"/>
    <property type="match status" value="1"/>
</dbReference>
<dbReference type="EMBL" id="KV005645">
    <property type="protein sequence ID" value="KZV33994.1"/>
    <property type="molecule type" value="Genomic_DNA"/>
</dbReference>
<keyword evidence="3" id="KW-0808">Transferase</keyword>
<dbReference type="OrthoDB" id="913834at2759"/>
<reference evidence="10 11" key="1">
    <citation type="journal article" date="2015" name="Proc. Natl. Acad. Sci. U.S.A.">
        <title>The resurrection genome of Boea hygrometrica: A blueprint for survival of dehydration.</title>
        <authorList>
            <person name="Xiao L."/>
            <person name="Yang G."/>
            <person name="Zhang L."/>
            <person name="Yang X."/>
            <person name="Zhao S."/>
            <person name="Ji Z."/>
            <person name="Zhou Q."/>
            <person name="Hu M."/>
            <person name="Wang Y."/>
            <person name="Chen M."/>
            <person name="Xu Y."/>
            <person name="Jin H."/>
            <person name="Xiao X."/>
            <person name="Hu G."/>
            <person name="Bao F."/>
            <person name="Hu Y."/>
            <person name="Wan P."/>
            <person name="Li L."/>
            <person name="Deng X."/>
            <person name="Kuang T."/>
            <person name="Xiang C."/>
            <person name="Zhu J.K."/>
            <person name="Oliver M.J."/>
            <person name="He Y."/>
        </authorList>
    </citation>
    <scope>NUCLEOTIDE SEQUENCE [LARGE SCALE GENOMIC DNA]</scope>
    <source>
        <strain evidence="11">cv. XS01</strain>
    </source>
</reference>
<dbReference type="PANTHER" id="PTHR22937">
    <property type="entry name" value="E3 UBIQUITIN-PROTEIN LIGASE RNF165"/>
    <property type="match status" value="1"/>
</dbReference>
<sequence>MEYYYHVPYEFSRPPARRGPPPVWIGYSPLRYDYVVRVANGVLYHAFLPPATAGVWLAPTIPRRNLNDASAVTTRHSVPFEPSGRLRGGIREDDTWILNASLEASSTAGNGLRERLVYEFLKSRTTSSEISSDGDEEICVVCQDELGTDGITATLDCRHRYHVECIKTWLTLKNRCPICRAEALNTVDP</sequence>
<dbReference type="SMART" id="SM00184">
    <property type="entry name" value="RING"/>
    <property type="match status" value="1"/>
</dbReference>
<evidence type="ECO:0000313" key="11">
    <source>
        <dbReference type="Proteomes" id="UP000250235"/>
    </source>
</evidence>
<keyword evidence="4" id="KW-0479">Metal-binding</keyword>
<keyword evidence="7" id="KW-0862">Zinc</keyword>